<evidence type="ECO:0000313" key="3">
    <source>
        <dbReference type="Proteomes" id="UP000612282"/>
    </source>
</evidence>
<protein>
    <submittedName>
        <fullName evidence="2">Uncharacterized protein</fullName>
    </submittedName>
</protein>
<accession>A0ABQ3XMV5</accession>
<feature type="chain" id="PRO_5045315508" evidence="1">
    <location>
        <begin position="24"/>
        <end position="164"/>
    </location>
</feature>
<proteinExistence type="predicted"/>
<sequence>MTSRLISTLTLVATIPMGSPAQAADPVTASIEQKIVTYLTGIVFTSQVTTQQETPLARSGSERQVSGTIGVPTLVGARFGDVYQGTIEFDFLATYSATSYSGESGNHTDQKSPHGRIRTGILVRVGKERSTTLTAFTFLSSDPSTDHDSTRLCADAIRDRLKRI</sequence>
<dbReference type="RefSeq" id="WP_203806293.1">
    <property type="nucleotide sequence ID" value="NZ_BAAAQE010000005.1"/>
</dbReference>
<keyword evidence="3" id="KW-1185">Reference proteome</keyword>
<evidence type="ECO:0000313" key="2">
    <source>
        <dbReference type="EMBL" id="GID59837.1"/>
    </source>
</evidence>
<name>A0ABQ3XMV5_9ACTN</name>
<feature type="signal peptide" evidence="1">
    <location>
        <begin position="1"/>
        <end position="23"/>
    </location>
</feature>
<comment type="caution">
    <text evidence="2">The sequence shown here is derived from an EMBL/GenBank/DDBJ whole genome shotgun (WGS) entry which is preliminary data.</text>
</comment>
<organism evidence="2 3">
    <name type="scientific">Actinoplanes couchii</name>
    <dbReference type="NCBI Taxonomy" id="403638"/>
    <lineage>
        <taxon>Bacteria</taxon>
        <taxon>Bacillati</taxon>
        <taxon>Actinomycetota</taxon>
        <taxon>Actinomycetes</taxon>
        <taxon>Micromonosporales</taxon>
        <taxon>Micromonosporaceae</taxon>
        <taxon>Actinoplanes</taxon>
    </lineage>
</organism>
<dbReference type="Proteomes" id="UP000612282">
    <property type="component" value="Unassembled WGS sequence"/>
</dbReference>
<reference evidence="2 3" key="1">
    <citation type="submission" date="2021-01" db="EMBL/GenBank/DDBJ databases">
        <title>Whole genome shotgun sequence of Actinoplanes couchii NBRC 106145.</title>
        <authorList>
            <person name="Komaki H."/>
            <person name="Tamura T."/>
        </authorList>
    </citation>
    <scope>NUCLEOTIDE SEQUENCE [LARGE SCALE GENOMIC DNA]</scope>
    <source>
        <strain evidence="2 3">NBRC 106145</strain>
    </source>
</reference>
<evidence type="ECO:0000256" key="1">
    <source>
        <dbReference type="SAM" id="SignalP"/>
    </source>
</evidence>
<keyword evidence="1" id="KW-0732">Signal</keyword>
<gene>
    <name evidence="2" type="ORF">Aco03nite_082410</name>
</gene>
<dbReference type="EMBL" id="BOMG01000102">
    <property type="protein sequence ID" value="GID59837.1"/>
    <property type="molecule type" value="Genomic_DNA"/>
</dbReference>